<evidence type="ECO:0000313" key="2">
    <source>
        <dbReference type="Proteomes" id="UP001234297"/>
    </source>
</evidence>
<proteinExistence type="predicted"/>
<sequence length="460" mass="50091">MIEDGNGKGLKTDYFQNTGSSSSNQNPNPVQSQSSQSSDPEKIFMEMEGRVYSDLYRNSSEELFLKSLMESSIGMAAPNMETLGFKNLSQTLRVDSQELFNNWLTNGENHSNNSTSIAHRTRQASRRISTELAALSSQQHVAASQNKSSNDNIFQQNLGLSDEMSGDCNQRSLRNAVEKGMQASNMYLAKAWFQSSQPMTRSRSSELRRRYAAMQSIQTPSGMDATHNTTGRAINRTKQEFSNASGFCDVSMTEMSNQLRTFMSPSNSSSSPFNTTQMATVDAVSSVVSMLKGTLERKKLGNHIDKEAVGGSSFSLFDGQDILANMNSAAVNQILEPSGSFQMVPPVQMTDSGNLQTIDASLGIDIECLVAPTDPVQMATISQEPSQSESSAAAPVPSSGLEACDGPASSGQTPSVCESTRKHVGNENVENSSKTKGVLKDFYYLDHDLSIFILLTRIPW</sequence>
<comment type="caution">
    <text evidence="1">The sequence shown here is derived from an EMBL/GenBank/DDBJ whole genome shotgun (WGS) entry which is preliminary data.</text>
</comment>
<dbReference type="EMBL" id="CM056816">
    <property type="protein sequence ID" value="KAJ8633910.1"/>
    <property type="molecule type" value="Genomic_DNA"/>
</dbReference>
<organism evidence="1 2">
    <name type="scientific">Persea americana</name>
    <name type="common">Avocado</name>
    <dbReference type="NCBI Taxonomy" id="3435"/>
    <lineage>
        <taxon>Eukaryota</taxon>
        <taxon>Viridiplantae</taxon>
        <taxon>Streptophyta</taxon>
        <taxon>Embryophyta</taxon>
        <taxon>Tracheophyta</taxon>
        <taxon>Spermatophyta</taxon>
        <taxon>Magnoliopsida</taxon>
        <taxon>Magnoliidae</taxon>
        <taxon>Laurales</taxon>
        <taxon>Lauraceae</taxon>
        <taxon>Persea</taxon>
    </lineage>
</organism>
<dbReference type="Proteomes" id="UP001234297">
    <property type="component" value="Chromosome 8"/>
</dbReference>
<accession>A0ACC2LKL1</accession>
<name>A0ACC2LKL1_PERAE</name>
<protein>
    <submittedName>
        <fullName evidence="1">Uncharacterized protein</fullName>
    </submittedName>
</protein>
<gene>
    <name evidence="1" type="ORF">MRB53_027246</name>
</gene>
<keyword evidence="2" id="KW-1185">Reference proteome</keyword>
<evidence type="ECO:0000313" key="1">
    <source>
        <dbReference type="EMBL" id="KAJ8633910.1"/>
    </source>
</evidence>
<reference evidence="1 2" key="1">
    <citation type="journal article" date="2022" name="Hortic Res">
        <title>A haplotype resolved chromosomal level avocado genome allows analysis of novel avocado genes.</title>
        <authorList>
            <person name="Nath O."/>
            <person name="Fletcher S.J."/>
            <person name="Hayward A."/>
            <person name="Shaw L.M."/>
            <person name="Masouleh A.K."/>
            <person name="Furtado A."/>
            <person name="Henry R.J."/>
            <person name="Mitter N."/>
        </authorList>
    </citation>
    <scope>NUCLEOTIDE SEQUENCE [LARGE SCALE GENOMIC DNA]</scope>
    <source>
        <strain evidence="2">cv. Hass</strain>
    </source>
</reference>